<gene>
    <name evidence="4" type="primary">truA</name>
    <name evidence="9" type="ordered locus">Cycma_0893</name>
</gene>
<keyword evidence="10" id="KW-1185">Reference proteome</keyword>
<evidence type="ECO:0000256" key="7">
    <source>
        <dbReference type="RuleBase" id="RU003792"/>
    </source>
</evidence>
<evidence type="ECO:0000313" key="9">
    <source>
        <dbReference type="EMBL" id="AEL24665.1"/>
    </source>
</evidence>
<dbReference type="InterPro" id="IPR020094">
    <property type="entry name" value="TruA/RsuA/RluB/E/F_N"/>
</dbReference>
<comment type="catalytic activity">
    <reaction evidence="4 7">
        <text>uridine(38/39/40) in tRNA = pseudouridine(38/39/40) in tRNA</text>
        <dbReference type="Rhea" id="RHEA:22376"/>
        <dbReference type="Rhea" id="RHEA-COMP:10085"/>
        <dbReference type="Rhea" id="RHEA-COMP:10087"/>
        <dbReference type="ChEBI" id="CHEBI:65314"/>
        <dbReference type="ChEBI" id="CHEBI:65315"/>
        <dbReference type="EC" id="5.4.99.12"/>
    </reaction>
</comment>
<dbReference type="GO" id="GO:0003723">
    <property type="term" value="F:RNA binding"/>
    <property type="evidence" value="ECO:0007669"/>
    <property type="project" value="InterPro"/>
</dbReference>
<dbReference type="Pfam" id="PF01416">
    <property type="entry name" value="PseudoU_synth_1"/>
    <property type="match status" value="1"/>
</dbReference>
<dbReference type="HOGENOM" id="CLU_014673_0_1_10"/>
<evidence type="ECO:0000256" key="5">
    <source>
        <dbReference type="PIRSR" id="PIRSR001430-1"/>
    </source>
</evidence>
<dbReference type="GO" id="GO:0160147">
    <property type="term" value="F:tRNA pseudouridine(38-40) synthase activity"/>
    <property type="evidence" value="ECO:0007669"/>
    <property type="project" value="UniProtKB-EC"/>
</dbReference>
<dbReference type="NCBIfam" id="TIGR00071">
    <property type="entry name" value="hisT_truA"/>
    <property type="match status" value="1"/>
</dbReference>
<feature type="active site" description="Nucleophile" evidence="4 5">
    <location>
        <position position="57"/>
    </location>
</feature>
<dbReference type="RefSeq" id="WP_014018962.1">
    <property type="nucleotide sequence ID" value="NC_015914.1"/>
</dbReference>
<dbReference type="KEGG" id="cmr:Cycma_0893"/>
<organism evidence="9 10">
    <name type="scientific">Cyclobacterium marinum (strain ATCC 25205 / DSM 745 / LMG 13164 / NCIMB 1802)</name>
    <name type="common">Flectobacillus marinus</name>
    <dbReference type="NCBI Taxonomy" id="880070"/>
    <lineage>
        <taxon>Bacteria</taxon>
        <taxon>Pseudomonadati</taxon>
        <taxon>Bacteroidota</taxon>
        <taxon>Cytophagia</taxon>
        <taxon>Cytophagales</taxon>
        <taxon>Cyclobacteriaceae</taxon>
        <taxon>Cyclobacterium</taxon>
    </lineage>
</organism>
<evidence type="ECO:0000256" key="6">
    <source>
        <dbReference type="PIRSR" id="PIRSR001430-2"/>
    </source>
</evidence>
<dbReference type="EC" id="5.4.99.12" evidence="4"/>
<evidence type="ECO:0000256" key="2">
    <source>
        <dbReference type="ARBA" id="ARBA00022694"/>
    </source>
</evidence>
<dbReference type="InterPro" id="IPR020103">
    <property type="entry name" value="PsdUridine_synth_cat_dom_sf"/>
</dbReference>
<proteinExistence type="inferred from homology"/>
<dbReference type="EMBL" id="CP002955">
    <property type="protein sequence ID" value="AEL24665.1"/>
    <property type="molecule type" value="Genomic_DNA"/>
</dbReference>
<feature type="domain" description="Pseudouridine synthase I TruA alpha/beta" evidence="8">
    <location>
        <begin position="149"/>
        <end position="258"/>
    </location>
</feature>
<evidence type="ECO:0000313" key="10">
    <source>
        <dbReference type="Proteomes" id="UP000001635"/>
    </source>
</evidence>
<dbReference type="PANTHER" id="PTHR11142">
    <property type="entry name" value="PSEUDOURIDYLATE SYNTHASE"/>
    <property type="match status" value="1"/>
</dbReference>
<dbReference type="Gene3D" id="3.30.70.660">
    <property type="entry name" value="Pseudouridine synthase I, catalytic domain, C-terminal subdomain"/>
    <property type="match status" value="1"/>
</dbReference>
<accession>G0J4K0</accession>
<comment type="function">
    <text evidence="4">Formation of pseudouridine at positions 38, 39 and 40 in the anticodon stem and loop of transfer RNAs.</text>
</comment>
<keyword evidence="3 4" id="KW-0413">Isomerase</keyword>
<comment type="subunit">
    <text evidence="4">Homodimer.</text>
</comment>
<dbReference type="eggNOG" id="COG0101">
    <property type="taxonomic scope" value="Bacteria"/>
</dbReference>
<dbReference type="Proteomes" id="UP000001635">
    <property type="component" value="Chromosome"/>
</dbReference>
<dbReference type="GO" id="GO:0031119">
    <property type="term" value="P:tRNA pseudouridine synthesis"/>
    <property type="evidence" value="ECO:0007669"/>
    <property type="project" value="UniProtKB-UniRule"/>
</dbReference>
<dbReference type="STRING" id="880070.Cycma_0893"/>
<evidence type="ECO:0000256" key="3">
    <source>
        <dbReference type="ARBA" id="ARBA00023235"/>
    </source>
</evidence>
<evidence type="ECO:0000256" key="4">
    <source>
        <dbReference type="HAMAP-Rule" id="MF_00171"/>
    </source>
</evidence>
<reference evidence="10" key="1">
    <citation type="submission" date="2011-07" db="EMBL/GenBank/DDBJ databases">
        <title>The complete genome of Cyclobacterium marinum DSM 745.</title>
        <authorList>
            <person name="Lucas S."/>
            <person name="Han J."/>
            <person name="Lapidus A."/>
            <person name="Bruce D."/>
            <person name="Goodwin L."/>
            <person name="Pitluck S."/>
            <person name="Peters L."/>
            <person name="Kyrpides N."/>
            <person name="Mavromatis K."/>
            <person name="Ivanova N."/>
            <person name="Ovchinnikova G."/>
            <person name="Chertkov O."/>
            <person name="Detter J.C."/>
            <person name="Tapia R."/>
            <person name="Han C."/>
            <person name="Land M."/>
            <person name="Hauser L."/>
            <person name="Markowitz V."/>
            <person name="Cheng J.-F."/>
            <person name="Hugenholtz P."/>
            <person name="Woyke T."/>
            <person name="Wu D."/>
            <person name="Tindall B."/>
            <person name="Schuetze A."/>
            <person name="Brambilla E."/>
            <person name="Klenk H.-P."/>
            <person name="Eisen J.A."/>
        </authorList>
    </citation>
    <scope>NUCLEOTIDE SEQUENCE [LARGE SCALE GENOMIC DNA]</scope>
    <source>
        <strain evidence="10">ATCC 25205 / DSM 745 / LMG 13164 / NCIMB 1802</strain>
    </source>
</reference>
<dbReference type="Gene3D" id="3.30.70.580">
    <property type="entry name" value="Pseudouridine synthase I, catalytic domain, N-terminal subdomain"/>
    <property type="match status" value="1"/>
</dbReference>
<dbReference type="PANTHER" id="PTHR11142:SF0">
    <property type="entry name" value="TRNA PSEUDOURIDINE SYNTHASE-LIKE 1"/>
    <property type="match status" value="1"/>
</dbReference>
<name>G0J4K0_CYCMS</name>
<dbReference type="InterPro" id="IPR001406">
    <property type="entry name" value="PsdUridine_synth_TruA"/>
</dbReference>
<dbReference type="InterPro" id="IPR020095">
    <property type="entry name" value="PsdUridine_synth_TruA_C"/>
</dbReference>
<dbReference type="SUPFAM" id="SSF55120">
    <property type="entry name" value="Pseudouridine synthase"/>
    <property type="match status" value="1"/>
</dbReference>
<comment type="caution">
    <text evidence="4">Lacks conserved residue(s) required for the propagation of feature annotation.</text>
</comment>
<evidence type="ECO:0000256" key="1">
    <source>
        <dbReference type="ARBA" id="ARBA00009375"/>
    </source>
</evidence>
<dbReference type="OrthoDB" id="9811823at2"/>
<feature type="binding site" evidence="4 6">
    <location>
        <position position="115"/>
    </location>
    <ligand>
        <name>substrate</name>
    </ligand>
</feature>
<dbReference type="InterPro" id="IPR020097">
    <property type="entry name" value="PsdUridine_synth_TruA_a/b_dom"/>
</dbReference>
<evidence type="ECO:0000259" key="8">
    <source>
        <dbReference type="Pfam" id="PF01416"/>
    </source>
</evidence>
<comment type="similarity">
    <text evidence="1 4 7">Belongs to the tRNA pseudouridine synthase TruA family.</text>
</comment>
<keyword evidence="2 4" id="KW-0819">tRNA processing</keyword>
<dbReference type="AlphaFoldDB" id="G0J4K0"/>
<dbReference type="PIRSF" id="PIRSF001430">
    <property type="entry name" value="tRNA_psdUrid_synth"/>
    <property type="match status" value="1"/>
</dbReference>
<dbReference type="HAMAP" id="MF_00171">
    <property type="entry name" value="TruA"/>
    <property type="match status" value="1"/>
</dbReference>
<sequence>MQTKPFKYLFRIQYLGLRYHGWQVQKGVKTIQGTLEKTFRYVLQHENFKILGSSRTDTGVSCLNGAFELFLPYIIDPNSLIGPLNDFLPADIRILEGFQSSYDFNVIQDVANKSYGYYFSFGPKPHPMYAGSVAYAGQSLDLGLMNEGAALFKGKHDFRRFCSQGKNTHDFIREITYAQIDEPSEHFTFLPEKNVKVFRVKGSGFLMHQVRRMAACLISLGKGELKLGEIEEALTSSEKTPLSSKAPANGLILEKVSFVGDKFE</sequence>
<protein>
    <recommendedName>
        <fullName evidence="4">tRNA pseudouridine synthase A</fullName>
        <ecNumber evidence="4">5.4.99.12</ecNumber>
    </recommendedName>
    <alternativeName>
        <fullName evidence="4">tRNA pseudouridine(38-40) synthase</fullName>
    </alternativeName>
    <alternativeName>
        <fullName evidence="4">tRNA pseudouridylate synthase I</fullName>
    </alternativeName>
    <alternativeName>
        <fullName evidence="4">tRNA-uridine isomerase I</fullName>
    </alternativeName>
</protein>